<protein>
    <recommendedName>
        <fullName evidence="3">Lysozyme inhibitor LprI N-terminal domain-containing protein</fullName>
    </recommendedName>
</protein>
<sequence>MKNAFFITGLAALCILTACQGEEVNVKEQQAIKLNAGDVPARYTIYQEKYEEALAHVVMLERELQSDEIEELKAHYGQRVTIWKDYMNELLGELKISTSEEQWAQIFAQQERWYPQMETVSNEAAANARSNMEIIAYLEKKEDAMQIRARYLLDEYYFKRQLP</sequence>
<reference evidence="1 2" key="1">
    <citation type="submission" date="2016-07" db="EMBL/GenBank/DDBJ databases">
        <title>Caryophanon latum genome sequencing.</title>
        <authorList>
            <person name="Verma A."/>
            <person name="Pal Y."/>
            <person name="Krishnamurthi S."/>
        </authorList>
    </citation>
    <scope>NUCLEOTIDE SEQUENCE [LARGE SCALE GENOMIC DNA]</scope>
    <source>
        <strain evidence="1 2">DSM 14151</strain>
    </source>
</reference>
<dbReference type="AlphaFoldDB" id="A0A1C0YVB4"/>
<dbReference type="OrthoDB" id="9782855at2"/>
<evidence type="ECO:0008006" key="3">
    <source>
        <dbReference type="Google" id="ProtNLM"/>
    </source>
</evidence>
<accession>A0A1C0YVB4</accession>
<organism evidence="1 2">
    <name type="scientific">Caryophanon latum</name>
    <dbReference type="NCBI Taxonomy" id="33977"/>
    <lineage>
        <taxon>Bacteria</taxon>
        <taxon>Bacillati</taxon>
        <taxon>Bacillota</taxon>
        <taxon>Bacilli</taxon>
        <taxon>Bacillales</taxon>
        <taxon>Caryophanaceae</taxon>
        <taxon>Caryophanon</taxon>
    </lineage>
</organism>
<keyword evidence="2" id="KW-1185">Reference proteome</keyword>
<gene>
    <name evidence="1" type="ORF">A6K76_10245</name>
</gene>
<proteinExistence type="predicted"/>
<comment type="caution">
    <text evidence="1">The sequence shown here is derived from an EMBL/GenBank/DDBJ whole genome shotgun (WGS) entry which is preliminary data.</text>
</comment>
<evidence type="ECO:0000313" key="1">
    <source>
        <dbReference type="EMBL" id="OCS91115.1"/>
    </source>
</evidence>
<evidence type="ECO:0000313" key="2">
    <source>
        <dbReference type="Proteomes" id="UP000093482"/>
    </source>
</evidence>
<dbReference type="PROSITE" id="PS51257">
    <property type="entry name" value="PROKAR_LIPOPROTEIN"/>
    <property type="match status" value="1"/>
</dbReference>
<dbReference type="EMBL" id="MATO01000031">
    <property type="protein sequence ID" value="OCS91115.1"/>
    <property type="molecule type" value="Genomic_DNA"/>
</dbReference>
<dbReference type="RefSeq" id="WP_066463850.1">
    <property type="nucleotide sequence ID" value="NZ_MATO01000031.1"/>
</dbReference>
<dbReference type="Proteomes" id="UP000093482">
    <property type="component" value="Unassembled WGS sequence"/>
</dbReference>
<name>A0A1C0YVB4_9BACL</name>